<keyword evidence="1" id="KW-0472">Membrane</keyword>
<evidence type="ECO:0000313" key="2">
    <source>
        <dbReference type="EMBL" id="CAB5025248.1"/>
    </source>
</evidence>
<dbReference type="PANTHER" id="PTHR38442:SF1">
    <property type="entry name" value="INNER MEMBRANE PROTEIN"/>
    <property type="match status" value="1"/>
</dbReference>
<accession>A0A6J7R965</accession>
<dbReference type="InterPro" id="IPR007383">
    <property type="entry name" value="DUF445"/>
</dbReference>
<proteinExistence type="predicted"/>
<dbReference type="Pfam" id="PF04286">
    <property type="entry name" value="DUF445"/>
    <property type="match status" value="1"/>
</dbReference>
<dbReference type="AlphaFoldDB" id="A0A6J7R965"/>
<keyword evidence="1" id="KW-1133">Transmembrane helix</keyword>
<gene>
    <name evidence="2" type="ORF">UFOPK3992_01951</name>
</gene>
<evidence type="ECO:0000256" key="1">
    <source>
        <dbReference type="SAM" id="Phobius"/>
    </source>
</evidence>
<dbReference type="EMBL" id="CAFBOZ010000355">
    <property type="protein sequence ID" value="CAB5025248.1"/>
    <property type="molecule type" value="Genomic_DNA"/>
</dbReference>
<name>A0A6J7R965_9ZZZZ</name>
<feature type="transmembrane region" description="Helical" evidence="1">
    <location>
        <begin position="15"/>
        <end position="34"/>
    </location>
</feature>
<organism evidence="2">
    <name type="scientific">freshwater metagenome</name>
    <dbReference type="NCBI Taxonomy" id="449393"/>
    <lineage>
        <taxon>unclassified sequences</taxon>
        <taxon>metagenomes</taxon>
        <taxon>ecological metagenomes</taxon>
    </lineage>
</organism>
<keyword evidence="1" id="KW-0812">Transmembrane</keyword>
<protein>
    <submittedName>
        <fullName evidence="2">Unannotated protein</fullName>
    </submittedName>
</protein>
<reference evidence="2" key="1">
    <citation type="submission" date="2020-05" db="EMBL/GenBank/DDBJ databases">
        <authorList>
            <person name="Chiriac C."/>
            <person name="Salcher M."/>
            <person name="Ghai R."/>
            <person name="Kavagutti S V."/>
        </authorList>
    </citation>
    <scope>NUCLEOTIDE SEQUENCE</scope>
</reference>
<dbReference type="PANTHER" id="PTHR38442">
    <property type="entry name" value="INNER MEMBRANE PROTEIN-RELATED"/>
    <property type="match status" value="1"/>
</dbReference>
<dbReference type="GO" id="GO:0005886">
    <property type="term" value="C:plasma membrane"/>
    <property type="evidence" value="ECO:0007669"/>
    <property type="project" value="TreeGrafter"/>
</dbReference>
<sequence length="414" mass="44325">MTDLVRLRALRRMKWVASGVLAVALVVWLTAWRFESEGSPAWVGFVRAGAEAALIGGLADWFAVTALFRHPLGIPIPHTAIIPARKEALGANLGEFVGSNFLAEDVVRQRVRRAGIAARAGAWLAAPENAVRVTAELASVVRGALTVLSDADVQELLEDTVVARLSTFEVGPPLGRLLDGVLADDAHRGSVDLLAEHARAWLVEHPREVIEAVAAASPPWSPKFVDAAIGARVHAELVRVAGDVRDDPHHPLRASIDAALSALAVNLRDDPDTIARAQSAKDRLLEHPSTKAALAGLAASARRLLLEAVDDPTSALRQRVVEAIVSAGRRLVDDPEWQGKADLWLENAAAHVVVGYRDELTRTITETVDRWDGAETSRRIEVAAGRDLQFIRINGAVVGALAGVAIHAVSLVWG</sequence>